<feature type="region of interest" description="Disordered" evidence="8">
    <location>
        <begin position="223"/>
        <end position="302"/>
    </location>
</feature>
<proteinExistence type="predicted"/>
<feature type="region of interest" description="Disordered" evidence="8">
    <location>
        <begin position="35"/>
        <end position="69"/>
    </location>
</feature>
<dbReference type="SUPFAM" id="SSF90209">
    <property type="entry name" value="Ran binding protein zinc finger-like"/>
    <property type="match status" value="1"/>
</dbReference>
<keyword evidence="5" id="KW-0694">RNA-binding</keyword>
<dbReference type="Proteomes" id="UP000447434">
    <property type="component" value="Chromosome 24"/>
</dbReference>
<dbReference type="GO" id="GO:0005634">
    <property type="term" value="C:nucleus"/>
    <property type="evidence" value="ECO:0007669"/>
    <property type="project" value="UniProtKB-SubCell"/>
</dbReference>
<evidence type="ECO:0000256" key="2">
    <source>
        <dbReference type="ARBA" id="ARBA00022723"/>
    </source>
</evidence>
<gene>
    <name evidence="10" type="ORF">Lalb_Chr24g0397401</name>
</gene>
<evidence type="ECO:0000259" key="9">
    <source>
        <dbReference type="PROSITE" id="PS50199"/>
    </source>
</evidence>
<comment type="subcellular location">
    <subcellularLocation>
        <location evidence="1">Nucleus</location>
    </subcellularLocation>
</comment>
<evidence type="ECO:0000256" key="5">
    <source>
        <dbReference type="ARBA" id="ARBA00022884"/>
    </source>
</evidence>
<feature type="region of interest" description="Disordered" evidence="8">
    <location>
        <begin position="136"/>
        <end position="206"/>
    </location>
</feature>
<evidence type="ECO:0000256" key="7">
    <source>
        <dbReference type="PROSITE-ProRule" id="PRU00322"/>
    </source>
</evidence>
<dbReference type="Gene3D" id="4.10.1060.10">
    <property type="entry name" value="Zinc finger, RanBP2-type"/>
    <property type="match status" value="1"/>
</dbReference>
<dbReference type="FunFam" id="4.10.1060.10:FF:000017">
    <property type="entry name" value="FUS RNA-binding protein"/>
    <property type="match status" value="1"/>
</dbReference>
<feature type="domain" description="RanBP2-type" evidence="9">
    <location>
        <begin position="111"/>
        <end position="142"/>
    </location>
</feature>
<dbReference type="GO" id="GO:0008270">
    <property type="term" value="F:zinc ion binding"/>
    <property type="evidence" value="ECO:0007669"/>
    <property type="project" value="UniProtKB-KW"/>
</dbReference>
<dbReference type="PROSITE" id="PS01358">
    <property type="entry name" value="ZF_RANBP2_1"/>
    <property type="match status" value="1"/>
</dbReference>
<evidence type="ECO:0000313" key="11">
    <source>
        <dbReference type="Proteomes" id="UP000447434"/>
    </source>
</evidence>
<dbReference type="GO" id="GO:0006355">
    <property type="term" value="P:regulation of DNA-templated transcription"/>
    <property type="evidence" value="ECO:0007669"/>
    <property type="project" value="InterPro"/>
</dbReference>
<dbReference type="EMBL" id="WOCE01000024">
    <property type="protein sequence ID" value="KAE9586012.1"/>
    <property type="molecule type" value="Genomic_DNA"/>
</dbReference>
<feature type="compositionally biased region" description="Pro residues" evidence="8">
    <location>
        <begin position="258"/>
        <end position="269"/>
    </location>
</feature>
<feature type="compositionally biased region" description="Basic and acidic residues" evidence="8">
    <location>
        <begin position="236"/>
        <end position="257"/>
    </location>
</feature>
<evidence type="ECO:0000256" key="1">
    <source>
        <dbReference type="ARBA" id="ARBA00004123"/>
    </source>
</evidence>
<sequence length="323" mass="36630">MLTFASNSVSCLFSDFTVFVFPGYRIRAGSASPIHGREASHRFGSDYNHLSQSRGYGGGRDPGRYRDPSPPYFRGKVGGRAIGRAFDRPGFVPGLARGEGNSRNNPNVRPREGDWICPDIRCGNLNFARRDHCNKCNRSRPAPAESPRRAYPGPPPFHSSPRRFPSSPERTVTGYRSPPRGLARDGPREYGSAALPPLRHEGRFTDPHLHRDRVDYLEDDYRGRNKFDRPAPPPEWDSRDRGRYGFSNERKAFERRPLSPPAPPLPSLPPHHGGRWAQDVRERSRSPIRGAPLPPKDYHRDMFVNRGRDDRRALGRDRIGGMY</sequence>
<evidence type="ECO:0000256" key="3">
    <source>
        <dbReference type="ARBA" id="ARBA00022771"/>
    </source>
</evidence>
<comment type="caution">
    <text evidence="10">The sequence shown here is derived from an EMBL/GenBank/DDBJ whole genome shotgun (WGS) entry which is preliminary data.</text>
</comment>
<accession>A0A6A4N7B2</accession>
<reference evidence="11" key="1">
    <citation type="journal article" date="2020" name="Nat. Commun.">
        <title>Genome sequence of the cluster root forming white lupin.</title>
        <authorList>
            <person name="Hufnagel B."/>
            <person name="Marques A."/>
            <person name="Soriano A."/>
            <person name="Marques L."/>
            <person name="Divol F."/>
            <person name="Doumas P."/>
            <person name="Sallet E."/>
            <person name="Mancinotti D."/>
            <person name="Carrere S."/>
            <person name="Marande W."/>
            <person name="Arribat S."/>
            <person name="Keller J."/>
            <person name="Huneau C."/>
            <person name="Blein T."/>
            <person name="Aime D."/>
            <person name="Laguerre M."/>
            <person name="Taylor J."/>
            <person name="Schubert V."/>
            <person name="Nelson M."/>
            <person name="Geu-Flores F."/>
            <person name="Crespi M."/>
            <person name="Gallardo-Guerrero K."/>
            <person name="Delaux P.-M."/>
            <person name="Salse J."/>
            <person name="Berges H."/>
            <person name="Guyot R."/>
            <person name="Gouzy J."/>
            <person name="Peret B."/>
        </authorList>
    </citation>
    <scope>NUCLEOTIDE SEQUENCE [LARGE SCALE GENOMIC DNA]</scope>
    <source>
        <strain evidence="11">cv. Amiga</strain>
    </source>
</reference>
<dbReference type="SMART" id="SM00547">
    <property type="entry name" value="ZnF_RBZ"/>
    <property type="match status" value="1"/>
</dbReference>
<dbReference type="InterPro" id="IPR034870">
    <property type="entry name" value="TET_fam"/>
</dbReference>
<keyword evidence="4" id="KW-0862">Zinc</keyword>
<feature type="compositionally biased region" description="Low complexity" evidence="8">
    <location>
        <begin position="139"/>
        <end position="151"/>
    </location>
</feature>
<dbReference type="InterPro" id="IPR036443">
    <property type="entry name" value="Znf_RanBP2_sf"/>
</dbReference>
<keyword evidence="6" id="KW-0539">Nucleus</keyword>
<organism evidence="10 11">
    <name type="scientific">Lupinus albus</name>
    <name type="common">White lupine</name>
    <name type="synonym">Lupinus termis</name>
    <dbReference type="NCBI Taxonomy" id="3870"/>
    <lineage>
        <taxon>Eukaryota</taxon>
        <taxon>Viridiplantae</taxon>
        <taxon>Streptophyta</taxon>
        <taxon>Embryophyta</taxon>
        <taxon>Tracheophyta</taxon>
        <taxon>Spermatophyta</taxon>
        <taxon>Magnoliopsida</taxon>
        <taxon>eudicotyledons</taxon>
        <taxon>Gunneridae</taxon>
        <taxon>Pentapetalae</taxon>
        <taxon>rosids</taxon>
        <taxon>fabids</taxon>
        <taxon>Fabales</taxon>
        <taxon>Fabaceae</taxon>
        <taxon>Papilionoideae</taxon>
        <taxon>50 kb inversion clade</taxon>
        <taxon>genistoids sensu lato</taxon>
        <taxon>core genistoids</taxon>
        <taxon>Genisteae</taxon>
        <taxon>Lupinus</taxon>
    </lineage>
</organism>
<dbReference type="AlphaFoldDB" id="A0A6A4N7B2"/>
<dbReference type="GO" id="GO:0003723">
    <property type="term" value="F:RNA binding"/>
    <property type="evidence" value="ECO:0007669"/>
    <property type="project" value="UniProtKB-KW"/>
</dbReference>
<evidence type="ECO:0000256" key="6">
    <source>
        <dbReference type="ARBA" id="ARBA00023242"/>
    </source>
</evidence>
<keyword evidence="2" id="KW-0479">Metal-binding</keyword>
<dbReference type="PROSITE" id="PS50199">
    <property type="entry name" value="ZF_RANBP2_2"/>
    <property type="match status" value="1"/>
</dbReference>
<protein>
    <submittedName>
        <fullName evidence="10">Putative Zinc finger, RanBP2-type, TAF15/EWS/TLS family</fullName>
    </submittedName>
</protein>
<keyword evidence="3 7" id="KW-0863">Zinc-finger</keyword>
<name>A0A6A4N7B2_LUPAL</name>
<evidence type="ECO:0000256" key="4">
    <source>
        <dbReference type="ARBA" id="ARBA00022833"/>
    </source>
</evidence>
<dbReference type="PANTHER" id="PTHR23238">
    <property type="entry name" value="RNA BINDING PROTEIN"/>
    <property type="match status" value="1"/>
</dbReference>
<dbReference type="InterPro" id="IPR001876">
    <property type="entry name" value="Znf_RanBP2"/>
</dbReference>
<evidence type="ECO:0000256" key="8">
    <source>
        <dbReference type="SAM" id="MobiDB-lite"/>
    </source>
</evidence>
<evidence type="ECO:0000313" key="10">
    <source>
        <dbReference type="EMBL" id="KAE9586012.1"/>
    </source>
</evidence>
<keyword evidence="11" id="KW-1185">Reference proteome</keyword>
<dbReference type="OrthoDB" id="1878647at2759"/>
<feature type="compositionally biased region" description="Basic and acidic residues" evidence="8">
    <location>
        <begin position="35"/>
        <end position="44"/>
    </location>
</feature>
<feature type="region of interest" description="Disordered" evidence="8">
    <location>
        <begin position="93"/>
        <end position="112"/>
    </location>
</feature>